<dbReference type="InterPro" id="IPR016181">
    <property type="entry name" value="Acyl_CoA_acyltransferase"/>
</dbReference>
<dbReference type="PANTHER" id="PTHR43792:SF1">
    <property type="entry name" value="N-ACETYLTRANSFERASE DOMAIN-CONTAINING PROTEIN"/>
    <property type="match status" value="1"/>
</dbReference>
<dbReference type="Proteomes" id="UP001246372">
    <property type="component" value="Unassembled WGS sequence"/>
</dbReference>
<dbReference type="PANTHER" id="PTHR43792">
    <property type="entry name" value="GNAT FAMILY, PUTATIVE (AFU_ORTHOLOGUE AFUA_3G00765)-RELATED-RELATED"/>
    <property type="match status" value="1"/>
</dbReference>
<keyword evidence="3" id="KW-1185">Reference proteome</keyword>
<feature type="domain" description="N-acetyltransferase" evidence="1">
    <location>
        <begin position="9"/>
        <end position="169"/>
    </location>
</feature>
<dbReference type="RefSeq" id="WP_315651394.1">
    <property type="nucleotide sequence ID" value="NZ_JAVXZY010000006.1"/>
</dbReference>
<protein>
    <submittedName>
        <fullName evidence="2">GNAT family N-acetyltransferase</fullName>
    </submittedName>
</protein>
<dbReference type="InterPro" id="IPR000182">
    <property type="entry name" value="GNAT_dom"/>
</dbReference>
<dbReference type="EMBL" id="JAVXZY010000006">
    <property type="protein sequence ID" value="MDT9000634.1"/>
    <property type="molecule type" value="Genomic_DNA"/>
</dbReference>
<dbReference type="Pfam" id="PF13302">
    <property type="entry name" value="Acetyltransf_3"/>
    <property type="match status" value="1"/>
</dbReference>
<comment type="caution">
    <text evidence="2">The sequence shown here is derived from an EMBL/GenBank/DDBJ whole genome shotgun (WGS) entry which is preliminary data.</text>
</comment>
<gene>
    <name evidence="2" type="ORF">RQP53_15270</name>
</gene>
<dbReference type="SUPFAM" id="SSF55729">
    <property type="entry name" value="Acyl-CoA N-acyltransferases (Nat)"/>
    <property type="match status" value="1"/>
</dbReference>
<sequence length="175" mass="19787">MTILHTARLRLEPMSDAHLDGLAEMNADPEVARYISGKPETREDTQSAIERVKAKWAEWGYSWWSFIELESGLVVGAGCVQHLGKDKANPHELGWRLRRDRWGRGYAIEAALEMARFAFEDLHAPLVQAVCVPANTASSAVMLKLGMHYVGLQTWYEQEMATYELQAAAWRAQRA</sequence>
<dbReference type="Gene3D" id="3.40.630.30">
    <property type="match status" value="1"/>
</dbReference>
<reference evidence="2" key="1">
    <citation type="submission" date="2023-09" db="EMBL/GenBank/DDBJ databases">
        <title>Paucibacter sp. APW11 Genome sequencing and assembly.</title>
        <authorList>
            <person name="Kim I."/>
        </authorList>
    </citation>
    <scope>NUCLEOTIDE SEQUENCE</scope>
    <source>
        <strain evidence="2">APW11</strain>
    </source>
</reference>
<evidence type="ECO:0000313" key="2">
    <source>
        <dbReference type="EMBL" id="MDT9000634.1"/>
    </source>
</evidence>
<name>A0ABU3PDG4_9BURK</name>
<dbReference type="PROSITE" id="PS51186">
    <property type="entry name" value="GNAT"/>
    <property type="match status" value="1"/>
</dbReference>
<evidence type="ECO:0000313" key="3">
    <source>
        <dbReference type="Proteomes" id="UP001246372"/>
    </source>
</evidence>
<accession>A0ABU3PDG4</accession>
<evidence type="ECO:0000259" key="1">
    <source>
        <dbReference type="PROSITE" id="PS51186"/>
    </source>
</evidence>
<dbReference type="InterPro" id="IPR051531">
    <property type="entry name" value="N-acetyltransferase"/>
</dbReference>
<proteinExistence type="predicted"/>
<organism evidence="2 3">
    <name type="scientific">Roseateles aquae</name>
    <dbReference type="NCBI Taxonomy" id="3077235"/>
    <lineage>
        <taxon>Bacteria</taxon>
        <taxon>Pseudomonadati</taxon>
        <taxon>Pseudomonadota</taxon>
        <taxon>Betaproteobacteria</taxon>
        <taxon>Burkholderiales</taxon>
        <taxon>Sphaerotilaceae</taxon>
        <taxon>Roseateles</taxon>
    </lineage>
</organism>